<protein>
    <submittedName>
        <fullName evidence="11">Adenine nucleotide transporter</fullName>
    </submittedName>
</protein>
<dbReference type="GO" id="GO:0016020">
    <property type="term" value="C:membrane"/>
    <property type="evidence" value="ECO:0007669"/>
    <property type="project" value="UniProtKB-SubCell"/>
</dbReference>
<dbReference type="PANTHER" id="PTHR45939:SF1">
    <property type="entry name" value="MITOCHONDRIAL THIAMINE PYROPHOSPHATE CARRIER 1-RELATED"/>
    <property type="match status" value="1"/>
</dbReference>
<evidence type="ECO:0000256" key="10">
    <source>
        <dbReference type="SAM" id="MobiDB-lite"/>
    </source>
</evidence>
<comment type="subcellular location">
    <subcellularLocation>
        <location evidence="1">Membrane</location>
        <topology evidence="1">Multi-pass membrane protein</topology>
    </subcellularLocation>
</comment>
<dbReference type="Gene3D" id="1.50.40.10">
    <property type="entry name" value="Mitochondrial carrier domain"/>
    <property type="match status" value="3"/>
</dbReference>
<evidence type="ECO:0000256" key="8">
    <source>
        <dbReference type="PROSITE-ProRule" id="PRU00282"/>
    </source>
</evidence>
<sequence length="542" mass="58235">MSPAPHPPLTPFGSALAGALGSVFANAVVYPLDTVKTRLQAEEYPGDEDDDDDDDEEESEEEGDARGESGGKEDDVEARAQVSGLTPLETSTLKSSSRGGKSISSSKAESKGKSKSKSKAGAIEQYLIAKLKLKRWGMLMMLVRIISREGLGGMFHGFGASMLGTFSQQFAYFFFHTLLRSTYIKRLSATPSSSKTQLPAVNARPISLSTSSELLLGALAGALAQIFTIPVQVIATRQQLWKPPSSHHHHHHQQHGDYGHHAVQHSPSLMETAHEIISEKGITGLWTGLKPGLVLTVNPAITYGAFERLKSLRLTQRGAGATGKLGVGEAFWLGVGSKTLATIVTYPYIFAKVRLQAKPIIDKPDTYVAVESELTRDPTGTAILGSGAAGVTEKQDHQSKSTDTAGLSSSEESQSTGVTSNAPSYASVASAPPSFGSAVVSTSASGSPDDPAHQGSRPAMQKRKSSSHHLQHQHHHYDDALTLLKAVYKEHGWRGWYQGLGAQITKAVLCQGILFVSKEQFESYAWLLMVFFTNLKRSVLPS</sequence>
<name>A0A1B9GIE8_9TREE</name>
<dbReference type="Pfam" id="PF00153">
    <property type="entry name" value="Mito_carr"/>
    <property type="match status" value="4"/>
</dbReference>
<organism evidence="11 12">
    <name type="scientific">Kwoniella heveanensis BCC8398</name>
    <dbReference type="NCBI Taxonomy" id="1296120"/>
    <lineage>
        <taxon>Eukaryota</taxon>
        <taxon>Fungi</taxon>
        <taxon>Dikarya</taxon>
        <taxon>Basidiomycota</taxon>
        <taxon>Agaricomycotina</taxon>
        <taxon>Tremellomycetes</taxon>
        <taxon>Tremellales</taxon>
        <taxon>Cryptococcaceae</taxon>
        <taxon>Kwoniella</taxon>
    </lineage>
</organism>
<dbReference type="GO" id="GO:0015217">
    <property type="term" value="F:ADP transmembrane transporter activity"/>
    <property type="evidence" value="ECO:0007669"/>
    <property type="project" value="TreeGrafter"/>
</dbReference>
<comment type="similarity">
    <text evidence="2 9">Belongs to the mitochondrial carrier (TC 2.A.29) family.</text>
</comment>
<keyword evidence="4 8" id="KW-0812">Transmembrane</keyword>
<feature type="compositionally biased region" description="Polar residues" evidence="10">
    <location>
        <begin position="401"/>
        <end position="421"/>
    </location>
</feature>
<dbReference type="AlphaFoldDB" id="A0A1B9GIE8"/>
<keyword evidence="5" id="KW-0677">Repeat</keyword>
<evidence type="ECO:0000256" key="5">
    <source>
        <dbReference type="ARBA" id="ARBA00022737"/>
    </source>
</evidence>
<evidence type="ECO:0000256" key="7">
    <source>
        <dbReference type="ARBA" id="ARBA00023136"/>
    </source>
</evidence>
<feature type="region of interest" description="Disordered" evidence="10">
    <location>
        <begin position="439"/>
        <end position="472"/>
    </location>
</feature>
<feature type="compositionally biased region" description="Basic and acidic residues" evidence="10">
    <location>
        <begin position="64"/>
        <end position="73"/>
    </location>
</feature>
<evidence type="ECO:0000256" key="4">
    <source>
        <dbReference type="ARBA" id="ARBA00022692"/>
    </source>
</evidence>
<feature type="compositionally biased region" description="Low complexity" evidence="10">
    <location>
        <begin position="94"/>
        <end position="107"/>
    </location>
</feature>
<dbReference type="InterPro" id="IPR018108">
    <property type="entry name" value="MCP_transmembrane"/>
</dbReference>
<gene>
    <name evidence="11" type="ORF">I316_07593</name>
</gene>
<feature type="region of interest" description="Disordered" evidence="10">
    <location>
        <begin position="379"/>
        <end position="424"/>
    </location>
</feature>
<dbReference type="InterPro" id="IPR023395">
    <property type="entry name" value="MCP_dom_sf"/>
</dbReference>
<proteinExistence type="inferred from homology"/>
<dbReference type="PANTHER" id="PTHR45939">
    <property type="entry name" value="PEROXISOMAL MEMBRANE PROTEIN PMP34-RELATED"/>
    <property type="match status" value="1"/>
</dbReference>
<reference evidence="11 12" key="1">
    <citation type="submission" date="2013-07" db="EMBL/GenBank/DDBJ databases">
        <title>The Genome Sequence of Cryptococcus heveanensis BCC8398.</title>
        <authorList>
            <consortium name="The Broad Institute Genome Sequencing Platform"/>
            <person name="Cuomo C."/>
            <person name="Litvintseva A."/>
            <person name="Chen Y."/>
            <person name="Heitman J."/>
            <person name="Sun S."/>
            <person name="Springer D."/>
            <person name="Dromer F."/>
            <person name="Young S.K."/>
            <person name="Zeng Q."/>
            <person name="Gargeya S."/>
            <person name="Fitzgerald M."/>
            <person name="Abouelleil A."/>
            <person name="Alvarado L."/>
            <person name="Berlin A.M."/>
            <person name="Chapman S.B."/>
            <person name="Dewar J."/>
            <person name="Goldberg J."/>
            <person name="Griggs A."/>
            <person name="Gujja S."/>
            <person name="Hansen M."/>
            <person name="Howarth C."/>
            <person name="Imamovic A."/>
            <person name="Larimer J."/>
            <person name="McCowan C."/>
            <person name="Murphy C."/>
            <person name="Pearson M."/>
            <person name="Priest M."/>
            <person name="Roberts A."/>
            <person name="Saif S."/>
            <person name="Shea T."/>
            <person name="Sykes S."/>
            <person name="Wortman J."/>
            <person name="Nusbaum C."/>
            <person name="Birren B."/>
        </authorList>
    </citation>
    <scope>NUCLEOTIDE SEQUENCE [LARGE SCALE GENOMIC DNA]</scope>
    <source>
        <strain evidence="11 12">BCC8398</strain>
    </source>
</reference>
<reference evidence="12" key="2">
    <citation type="submission" date="2013-12" db="EMBL/GenBank/DDBJ databases">
        <title>Evolution of pathogenesis and genome organization in the Tremellales.</title>
        <authorList>
            <person name="Cuomo C."/>
            <person name="Litvintseva A."/>
            <person name="Heitman J."/>
            <person name="Chen Y."/>
            <person name="Sun S."/>
            <person name="Springer D."/>
            <person name="Dromer F."/>
            <person name="Young S."/>
            <person name="Zeng Q."/>
            <person name="Chapman S."/>
            <person name="Gujja S."/>
            <person name="Saif S."/>
            <person name="Birren B."/>
        </authorList>
    </citation>
    <scope>NUCLEOTIDE SEQUENCE [LARGE SCALE GENOMIC DNA]</scope>
    <source>
        <strain evidence="12">BCC8398</strain>
    </source>
</reference>
<feature type="region of interest" description="Disordered" evidence="10">
    <location>
        <begin position="36"/>
        <end position="116"/>
    </location>
</feature>
<dbReference type="InterPro" id="IPR052217">
    <property type="entry name" value="Mito/Peroxisomal_Carrier"/>
</dbReference>
<dbReference type="EMBL" id="KV700142">
    <property type="protein sequence ID" value="OCF30785.1"/>
    <property type="molecule type" value="Genomic_DNA"/>
</dbReference>
<dbReference type="SUPFAM" id="SSF103506">
    <property type="entry name" value="Mitochondrial carrier"/>
    <property type="match status" value="2"/>
</dbReference>
<dbReference type="OrthoDB" id="446044at2759"/>
<accession>A0A1B9GIE8</accession>
<evidence type="ECO:0000313" key="11">
    <source>
        <dbReference type="EMBL" id="OCF30785.1"/>
    </source>
</evidence>
<evidence type="ECO:0000256" key="2">
    <source>
        <dbReference type="ARBA" id="ARBA00006375"/>
    </source>
</evidence>
<dbReference type="Proteomes" id="UP000092666">
    <property type="component" value="Unassembled WGS sequence"/>
</dbReference>
<evidence type="ECO:0000256" key="3">
    <source>
        <dbReference type="ARBA" id="ARBA00022448"/>
    </source>
</evidence>
<dbReference type="STRING" id="1296120.A0A1B9GIE8"/>
<feature type="compositionally biased region" description="Basic residues" evidence="10">
    <location>
        <begin position="460"/>
        <end position="472"/>
    </location>
</feature>
<keyword evidence="7 8" id="KW-0472">Membrane</keyword>
<evidence type="ECO:0000256" key="9">
    <source>
        <dbReference type="RuleBase" id="RU000488"/>
    </source>
</evidence>
<dbReference type="PROSITE" id="PS50920">
    <property type="entry name" value="SOLCAR"/>
    <property type="match status" value="1"/>
</dbReference>
<keyword evidence="3 9" id="KW-0813">Transport</keyword>
<keyword evidence="6" id="KW-1133">Transmembrane helix</keyword>
<evidence type="ECO:0000313" key="12">
    <source>
        <dbReference type="Proteomes" id="UP000092666"/>
    </source>
</evidence>
<evidence type="ECO:0000256" key="1">
    <source>
        <dbReference type="ARBA" id="ARBA00004141"/>
    </source>
</evidence>
<evidence type="ECO:0000256" key="6">
    <source>
        <dbReference type="ARBA" id="ARBA00022989"/>
    </source>
</evidence>
<keyword evidence="12" id="KW-1185">Reference proteome</keyword>
<feature type="repeat" description="Solcar" evidence="8">
    <location>
        <begin position="208"/>
        <end position="312"/>
    </location>
</feature>
<feature type="compositionally biased region" description="Acidic residues" evidence="10">
    <location>
        <begin position="44"/>
        <end position="63"/>
    </location>
</feature>
<feature type="region of interest" description="Disordered" evidence="10">
    <location>
        <begin position="242"/>
        <end position="262"/>
    </location>
</feature>